<reference evidence="1" key="1">
    <citation type="journal article" date="2022" name="Int. J. Mol. Sci.">
        <title>Draft Genome of Tanacetum Coccineum: Genomic Comparison of Closely Related Tanacetum-Family Plants.</title>
        <authorList>
            <person name="Yamashiro T."/>
            <person name="Shiraishi A."/>
            <person name="Nakayama K."/>
            <person name="Satake H."/>
        </authorList>
    </citation>
    <scope>NUCLEOTIDE SEQUENCE</scope>
</reference>
<evidence type="ECO:0000313" key="1">
    <source>
        <dbReference type="EMBL" id="GJS93067.1"/>
    </source>
</evidence>
<gene>
    <name evidence="1" type="ORF">Tco_0800035</name>
</gene>
<accession>A0ABQ4ZV99</accession>
<organism evidence="1 2">
    <name type="scientific">Tanacetum coccineum</name>
    <dbReference type="NCBI Taxonomy" id="301880"/>
    <lineage>
        <taxon>Eukaryota</taxon>
        <taxon>Viridiplantae</taxon>
        <taxon>Streptophyta</taxon>
        <taxon>Embryophyta</taxon>
        <taxon>Tracheophyta</taxon>
        <taxon>Spermatophyta</taxon>
        <taxon>Magnoliopsida</taxon>
        <taxon>eudicotyledons</taxon>
        <taxon>Gunneridae</taxon>
        <taxon>Pentapetalae</taxon>
        <taxon>asterids</taxon>
        <taxon>campanulids</taxon>
        <taxon>Asterales</taxon>
        <taxon>Asteraceae</taxon>
        <taxon>Asteroideae</taxon>
        <taxon>Anthemideae</taxon>
        <taxon>Anthemidinae</taxon>
        <taxon>Tanacetum</taxon>
    </lineage>
</organism>
<comment type="caution">
    <text evidence="1">The sequence shown here is derived from an EMBL/GenBank/DDBJ whole genome shotgun (WGS) entry which is preliminary data.</text>
</comment>
<protein>
    <submittedName>
        <fullName evidence="1">Uncharacterized protein</fullName>
    </submittedName>
</protein>
<dbReference type="Proteomes" id="UP001151760">
    <property type="component" value="Unassembled WGS sequence"/>
</dbReference>
<name>A0ABQ4ZV99_9ASTR</name>
<evidence type="ECO:0000313" key="2">
    <source>
        <dbReference type="Proteomes" id="UP001151760"/>
    </source>
</evidence>
<sequence length="112" mass="12757">MAPSSFGIIALTLMVEWNREGHLIRRFAGQGNQIHVIKPNQKGDEEEEYSFVENYPYFQEKENNVSFPGVLLGVEEESLPVYDTDVEDVIEEEERFVGKRGFGGKKTSSKTL</sequence>
<keyword evidence="2" id="KW-1185">Reference proteome</keyword>
<proteinExistence type="predicted"/>
<reference evidence="1" key="2">
    <citation type="submission" date="2022-01" db="EMBL/GenBank/DDBJ databases">
        <authorList>
            <person name="Yamashiro T."/>
            <person name="Shiraishi A."/>
            <person name="Satake H."/>
            <person name="Nakayama K."/>
        </authorList>
    </citation>
    <scope>NUCLEOTIDE SEQUENCE</scope>
</reference>
<dbReference type="EMBL" id="BQNB010011628">
    <property type="protein sequence ID" value="GJS93067.1"/>
    <property type="molecule type" value="Genomic_DNA"/>
</dbReference>